<dbReference type="PROSITE" id="PS51701">
    <property type="entry name" value="6_CYS"/>
    <property type="match status" value="1"/>
</dbReference>
<evidence type="ECO:0000256" key="6">
    <source>
        <dbReference type="ARBA" id="ARBA00023157"/>
    </source>
</evidence>
<keyword evidence="5" id="KW-0472">Membrane</keyword>
<accession>A0A2H6KI57</accession>
<dbReference type="OrthoDB" id="365660at2759"/>
<evidence type="ECO:0000259" key="8">
    <source>
        <dbReference type="PROSITE" id="PS51701"/>
    </source>
</evidence>
<dbReference type="InterPro" id="IPR038160">
    <property type="entry name" value="6_CYS_dom_sf"/>
</dbReference>
<keyword evidence="4" id="KW-0732">Signal</keyword>
<evidence type="ECO:0000313" key="9">
    <source>
        <dbReference type="EMBL" id="GBE62673.1"/>
    </source>
</evidence>
<evidence type="ECO:0000256" key="2">
    <source>
        <dbReference type="ARBA" id="ARBA00004241"/>
    </source>
</evidence>
<dbReference type="AlphaFoldDB" id="A0A2H6KI57"/>
<dbReference type="InterPro" id="IPR010884">
    <property type="entry name" value="6_CYS_dom"/>
</dbReference>
<proteinExistence type="predicted"/>
<feature type="domain" description="6-Cys" evidence="8">
    <location>
        <begin position="802"/>
        <end position="933"/>
    </location>
</feature>
<reference evidence="9 10" key="1">
    <citation type="journal article" date="2017" name="BMC Genomics">
        <title>Whole-genome assembly of Babesia ovata and comparative genomics between closely related pathogens.</title>
        <authorList>
            <person name="Yamagishi J."/>
            <person name="Asada M."/>
            <person name="Hakimi H."/>
            <person name="Tanaka T.Q."/>
            <person name="Sugimoto C."/>
            <person name="Kawazu S."/>
        </authorList>
    </citation>
    <scope>NUCLEOTIDE SEQUENCE [LARGE SCALE GENOMIC DNA]</scope>
    <source>
        <strain evidence="9 10">Miyake</strain>
    </source>
</reference>
<evidence type="ECO:0000256" key="7">
    <source>
        <dbReference type="ARBA" id="ARBA00023180"/>
    </source>
</evidence>
<evidence type="ECO:0000256" key="1">
    <source>
        <dbReference type="ARBA" id="ARBA00004236"/>
    </source>
</evidence>
<dbReference type="EMBL" id="BDSA01000006">
    <property type="protein sequence ID" value="GBE62673.1"/>
    <property type="molecule type" value="Genomic_DNA"/>
</dbReference>
<sequence>MIPIGAVSCDFGDPHELLSNNALARCYMDIDNIASIILICPRRINDSDYVLHPQPTSYDTAHLNAYVSDEGTFRSVTLSDVIRAESGSNIIWLESKESQTELHFNFPIHELFAITERRLIFLCGPRDLVLSDTLQRYLDRINNITRFMEKSPWTPATPLTEQLSEIGNGLGVLYIHRGDTHLPLQGCGSRPSPLFAADNEVTVDPFTGTRSCVADPMSKSPIGFLCEGRIEPKDCMRFLVDQDGSVVTTPEPYPYWNIENYKPWVVARYFDDLALPPFNGECRCIDFETGHMKARMGIRPKTDYVCDITSKIFRNRVRPIRGPWCSVVLHPGSTLTIRVPIQGVYLQSSDEVSPTVPFSQLLSIYEYETEFLPKDTTTLRQLASVYDFDIYDEVLYHRALAGDAFELDASTISQGEVKLKYHLDKPLALRKGSNSFFYHWTLISRNENVPDKIRATVNVSFAFNHDYTKVGCDRDQRHVFDQYSSRKYCATKRMANSIGDTYECTVHLWRDAWKAGIYCRSGEELLPGNCKSTGYDNYSNHITRFPVSVRSGTPYPIGGFQVFDIGVPRAPVSYACFCVDSRGYETSKLVLEHIHTATYIYKVCHEGTSNTLLSYIPLPWHKVVLLREEARSTDLIILRNTYKKSIKLEVGTRLSITCDIDPDDQNIANNGNVTTTWLPKQFDEFHYIYSHTSHGRELIRRLHGDAMAGTPAGLEVVHHNDTELPAYDKLTITSHRGAILISKDPLHTKYLPMRFVCGKTPEPSDFSIVTGNASTIPIRRTPESSRYAWIIVKVAVETTDPYMQGCGVTYASDELFKPETPQLYDADGQPQFGCKIDLQAAKEAAFYCPAPYVLDPPNCFSQVLVDGSITNLADVSKSLRASRSNHFVILHLHSSLLRSGETLRQTSPLECRCVTVKGIVLSSIQIVNYYAKQ</sequence>
<dbReference type="GO" id="GO:0009986">
    <property type="term" value="C:cell surface"/>
    <property type="evidence" value="ECO:0007669"/>
    <property type="project" value="UniProtKB-SubCell"/>
</dbReference>
<keyword evidence="3" id="KW-1003">Cell membrane</keyword>
<gene>
    <name evidence="9" type="ORF">BOVATA_041660</name>
</gene>
<dbReference type="GeneID" id="39876443"/>
<comment type="subcellular location">
    <subcellularLocation>
        <location evidence="1">Cell membrane</location>
    </subcellularLocation>
    <subcellularLocation>
        <location evidence="2">Cell surface</location>
    </subcellularLocation>
</comment>
<comment type="caution">
    <text evidence="9">The sequence shown here is derived from an EMBL/GenBank/DDBJ whole genome shotgun (WGS) entry which is preliminary data.</text>
</comment>
<dbReference type="VEuPathDB" id="PiroplasmaDB:BOVATA_041660"/>
<dbReference type="Gene3D" id="2.60.40.2860">
    <property type="match status" value="1"/>
</dbReference>
<dbReference type="RefSeq" id="XP_028868916.1">
    <property type="nucleotide sequence ID" value="XM_029013083.1"/>
</dbReference>
<dbReference type="Proteomes" id="UP000236319">
    <property type="component" value="Unassembled WGS sequence"/>
</dbReference>
<dbReference type="Pfam" id="PF07422">
    <property type="entry name" value="s48_45"/>
    <property type="match status" value="1"/>
</dbReference>
<evidence type="ECO:0000256" key="3">
    <source>
        <dbReference type="ARBA" id="ARBA00022475"/>
    </source>
</evidence>
<evidence type="ECO:0000313" key="10">
    <source>
        <dbReference type="Proteomes" id="UP000236319"/>
    </source>
</evidence>
<dbReference type="GO" id="GO:0005886">
    <property type="term" value="C:plasma membrane"/>
    <property type="evidence" value="ECO:0007669"/>
    <property type="project" value="UniProtKB-SubCell"/>
</dbReference>
<keyword evidence="7" id="KW-0325">Glycoprotein</keyword>
<evidence type="ECO:0000256" key="5">
    <source>
        <dbReference type="ARBA" id="ARBA00023136"/>
    </source>
</evidence>
<name>A0A2H6KI57_9APIC</name>
<protein>
    <recommendedName>
        <fullName evidence="8">6-Cys domain-containing protein</fullName>
    </recommendedName>
</protein>
<evidence type="ECO:0000256" key="4">
    <source>
        <dbReference type="ARBA" id="ARBA00022729"/>
    </source>
</evidence>
<organism evidence="9 10">
    <name type="scientific">Babesia ovata</name>
    <dbReference type="NCBI Taxonomy" id="189622"/>
    <lineage>
        <taxon>Eukaryota</taxon>
        <taxon>Sar</taxon>
        <taxon>Alveolata</taxon>
        <taxon>Apicomplexa</taxon>
        <taxon>Aconoidasida</taxon>
        <taxon>Piroplasmida</taxon>
        <taxon>Babesiidae</taxon>
        <taxon>Babesia</taxon>
    </lineage>
</organism>
<keyword evidence="10" id="KW-1185">Reference proteome</keyword>
<keyword evidence="6" id="KW-1015">Disulfide bond</keyword>